<accession>A0A0B8NVX5</accession>
<dbReference type="NCBIfam" id="NF008070">
    <property type="entry name" value="PRK10807.1"/>
    <property type="match status" value="1"/>
</dbReference>
<dbReference type="AlphaFoldDB" id="A0A0B8NVX5"/>
<gene>
    <name evidence="9" type="ORF">JCM19231_2558</name>
</gene>
<evidence type="ECO:0000313" key="9">
    <source>
        <dbReference type="EMBL" id="GAM56412.1"/>
    </source>
</evidence>
<evidence type="ECO:0000256" key="5">
    <source>
        <dbReference type="ARBA" id="ARBA00022989"/>
    </source>
</evidence>
<reference evidence="9 10" key="1">
    <citation type="submission" date="2015-01" db="EMBL/GenBank/DDBJ databases">
        <title>Vibrio sp. C1 JCM 19231 whole genome shotgun sequence.</title>
        <authorList>
            <person name="Sawabe T."/>
            <person name="Meirelles P."/>
            <person name="Feng G."/>
            <person name="Sayaka M."/>
            <person name="Hattori M."/>
            <person name="Ohkuma M."/>
        </authorList>
    </citation>
    <scope>NUCLEOTIDE SEQUENCE [LARGE SCALE GENOMIC DNA]</scope>
    <source>
        <strain evidence="10">JCM 19231</strain>
    </source>
</reference>
<proteinExistence type="predicted"/>
<name>A0A0B8NVX5_9VIBR</name>
<keyword evidence="4" id="KW-0812">Transmembrane</keyword>
<evidence type="ECO:0000313" key="10">
    <source>
        <dbReference type="Proteomes" id="UP000031671"/>
    </source>
</evidence>
<keyword evidence="5" id="KW-1133">Transmembrane helix</keyword>
<dbReference type="PANTHER" id="PTHR30462:SF2">
    <property type="entry name" value="INTERMEMBRANE TRANSPORT PROTEIN PQIB"/>
    <property type="match status" value="1"/>
</dbReference>
<feature type="domain" description="Mce/MlaD" evidence="8">
    <location>
        <begin position="23"/>
        <end position="114"/>
    </location>
</feature>
<protein>
    <submittedName>
        <fullName evidence="9">Paraquat-inducible protein B</fullName>
    </submittedName>
</protein>
<feature type="region of interest" description="Disordered" evidence="7">
    <location>
        <begin position="508"/>
        <end position="528"/>
    </location>
</feature>
<dbReference type="GO" id="GO:0005886">
    <property type="term" value="C:plasma membrane"/>
    <property type="evidence" value="ECO:0007669"/>
    <property type="project" value="UniProtKB-SubCell"/>
</dbReference>
<keyword evidence="3" id="KW-0997">Cell inner membrane</keyword>
<sequence>MDSAILAFGMGIWMLFQYINSRGPEVTLILSDASGIVAGKTEIKARNVTVGTITKVRLSENYDHIIAKAQINKQAERMLREDSQFWIVEPHIGASGISGLETLLSGSYIRLKPGLSNNQKLEFEVLDLPPVASPDAKGIRVVLTHSEANKLSVGEPVLHHGFTVGRVEKTSYDYENRLAKYQLFIFAPYDSLVFERTQFWLESGIDVKLNASGFNVKVGSLETVLTGGVAFDVPENIEAGTQMKTSMQEFKLFEDYTDVVEHKYSDFLHFVMLFEESVRGLRAGAPVEYRGVRIGTVETVPLPLPISGDGTLSKRIPVLIRIEVERVSEVLRQTNLKQFKERLEYQIAQGLRGTLKTGNLVTGALFVDLDFYEDVGEGKIEEFLGYEVIPVIAGGFAQIQRQISEFLDKVNGLPLEDTVNSLNGTLRAAQSTLNSADKVAQDLEAILADPETKEIPAELNQSLEQLQTTLAGFDANSPMYQQLQSAVTELEQVMQQLEPVLKKVNEKPNALVFGDDGKPDPIPTRGDK</sequence>
<dbReference type="InterPro" id="IPR051800">
    <property type="entry name" value="PqiA-PqiB_transport"/>
</dbReference>
<dbReference type="EMBL" id="BBRZ01000029">
    <property type="protein sequence ID" value="GAM56412.1"/>
    <property type="molecule type" value="Genomic_DNA"/>
</dbReference>
<keyword evidence="10" id="KW-1185">Reference proteome</keyword>
<comment type="caution">
    <text evidence="9">The sequence shown here is derived from an EMBL/GenBank/DDBJ whole genome shotgun (WGS) entry which is preliminary data.</text>
</comment>
<evidence type="ECO:0000256" key="7">
    <source>
        <dbReference type="SAM" id="MobiDB-lite"/>
    </source>
</evidence>
<feature type="domain" description="Mce/MlaD" evidence="8">
    <location>
        <begin position="138"/>
        <end position="197"/>
    </location>
</feature>
<keyword evidence="2" id="KW-1003">Cell membrane</keyword>
<reference evidence="9 10" key="2">
    <citation type="submission" date="2015-01" db="EMBL/GenBank/DDBJ databases">
        <authorList>
            <consortium name="NBRP consortium"/>
            <person name="Sawabe T."/>
            <person name="Meirelles P."/>
            <person name="Feng G."/>
            <person name="Sayaka M."/>
            <person name="Hattori M."/>
            <person name="Ohkuma M."/>
        </authorList>
    </citation>
    <scope>NUCLEOTIDE SEQUENCE [LARGE SCALE GENOMIC DNA]</scope>
    <source>
        <strain evidence="10">JCM 19231</strain>
    </source>
</reference>
<feature type="compositionally biased region" description="Basic and acidic residues" evidence="7">
    <location>
        <begin position="515"/>
        <end position="528"/>
    </location>
</feature>
<organism evidence="9 10">
    <name type="scientific">Vibrio ishigakensis</name>
    <dbReference type="NCBI Taxonomy" id="1481914"/>
    <lineage>
        <taxon>Bacteria</taxon>
        <taxon>Pseudomonadati</taxon>
        <taxon>Pseudomonadota</taxon>
        <taxon>Gammaproteobacteria</taxon>
        <taxon>Vibrionales</taxon>
        <taxon>Vibrionaceae</taxon>
        <taxon>Vibrio</taxon>
    </lineage>
</organism>
<feature type="domain" description="Mce/MlaD" evidence="8">
    <location>
        <begin position="270"/>
        <end position="371"/>
    </location>
</feature>
<dbReference type="PANTHER" id="PTHR30462">
    <property type="entry name" value="INTERMEMBRANE TRANSPORT PROTEIN PQIB-RELATED"/>
    <property type="match status" value="1"/>
</dbReference>
<comment type="subcellular location">
    <subcellularLocation>
        <location evidence="1">Cell inner membrane</location>
    </subcellularLocation>
</comment>
<evidence type="ECO:0000256" key="3">
    <source>
        <dbReference type="ARBA" id="ARBA00022519"/>
    </source>
</evidence>
<dbReference type="InterPro" id="IPR003399">
    <property type="entry name" value="Mce/MlaD"/>
</dbReference>
<evidence type="ECO:0000256" key="4">
    <source>
        <dbReference type="ARBA" id="ARBA00022692"/>
    </source>
</evidence>
<evidence type="ECO:0000256" key="6">
    <source>
        <dbReference type="ARBA" id="ARBA00023136"/>
    </source>
</evidence>
<dbReference type="Pfam" id="PF02470">
    <property type="entry name" value="MlaD"/>
    <property type="match status" value="3"/>
</dbReference>
<dbReference type="Proteomes" id="UP000031671">
    <property type="component" value="Unassembled WGS sequence"/>
</dbReference>
<evidence type="ECO:0000259" key="8">
    <source>
        <dbReference type="Pfam" id="PF02470"/>
    </source>
</evidence>
<keyword evidence="6" id="KW-0472">Membrane</keyword>
<evidence type="ECO:0000256" key="1">
    <source>
        <dbReference type="ARBA" id="ARBA00004533"/>
    </source>
</evidence>
<evidence type="ECO:0000256" key="2">
    <source>
        <dbReference type="ARBA" id="ARBA00022475"/>
    </source>
</evidence>